<feature type="signal peptide" evidence="5">
    <location>
        <begin position="1"/>
        <end position="23"/>
    </location>
</feature>
<evidence type="ECO:0000256" key="5">
    <source>
        <dbReference type="SAM" id="SignalP"/>
    </source>
</evidence>
<feature type="compositionally biased region" description="Basic residues" evidence="4">
    <location>
        <begin position="625"/>
        <end position="642"/>
    </location>
</feature>
<dbReference type="GeneID" id="108611167"/>
<dbReference type="InterPro" id="IPR001611">
    <property type="entry name" value="Leu-rich_rpt"/>
</dbReference>
<feature type="region of interest" description="Disordered" evidence="4">
    <location>
        <begin position="173"/>
        <end position="197"/>
    </location>
</feature>
<dbReference type="Gene3D" id="3.80.10.10">
    <property type="entry name" value="Ribonuclease Inhibitor"/>
    <property type="match status" value="2"/>
</dbReference>
<dbReference type="Pfam" id="PF13855">
    <property type="entry name" value="LRR_8"/>
    <property type="match status" value="2"/>
</dbReference>
<proteinExistence type="predicted"/>
<dbReference type="RefSeq" id="XP_017859139.1">
    <property type="nucleotide sequence ID" value="XM_018003650.1"/>
</dbReference>
<feature type="compositionally biased region" description="Polar residues" evidence="4">
    <location>
        <begin position="657"/>
        <end position="677"/>
    </location>
</feature>
<organism evidence="6 7">
    <name type="scientific">Drosophila arizonae</name>
    <name type="common">Fruit fly</name>
    <dbReference type="NCBI Taxonomy" id="7263"/>
    <lineage>
        <taxon>Eukaryota</taxon>
        <taxon>Metazoa</taxon>
        <taxon>Ecdysozoa</taxon>
        <taxon>Arthropoda</taxon>
        <taxon>Hexapoda</taxon>
        <taxon>Insecta</taxon>
        <taxon>Pterygota</taxon>
        <taxon>Neoptera</taxon>
        <taxon>Endopterygota</taxon>
        <taxon>Diptera</taxon>
        <taxon>Brachycera</taxon>
        <taxon>Muscomorpha</taxon>
        <taxon>Ephydroidea</taxon>
        <taxon>Drosophilidae</taxon>
        <taxon>Drosophila</taxon>
    </lineage>
</organism>
<evidence type="ECO:0000256" key="2">
    <source>
        <dbReference type="ARBA" id="ARBA00022729"/>
    </source>
</evidence>
<dbReference type="PANTHER" id="PTHR24373">
    <property type="entry name" value="SLIT RELATED LEUCINE-RICH REPEAT NEURONAL PROTEIN"/>
    <property type="match status" value="1"/>
</dbReference>
<evidence type="ECO:0000256" key="3">
    <source>
        <dbReference type="ARBA" id="ARBA00022737"/>
    </source>
</evidence>
<accession>A0ABM1NW03</accession>
<dbReference type="InterPro" id="IPR032675">
    <property type="entry name" value="LRR_dom_sf"/>
</dbReference>
<sequence length="677" mass="77019">MLSLSRLIKVLIVLLLRCQLQSALPQLDQQPEATVELDVLSCPSSCVCQYAAFNELPIARWVNHMTNTDASDDASDFLLATHIKLATCLLQEESETQTLFSALPIDLQALILLHTGSPGSQLTVNTSSLRALNQLSTLEIRGSGTTTLNIDEPLEFLQHANFEQVRLQASERLQRPQHSKLPSDNYEYKPPSDMAGNEATPKYQLKFEPEAAVEIMSYAQYVERLKQTRMPSFWGWSQLEVLRIHNCQLSELHWQMFDGLTQLHHLSLERNGIEELQPFAFSGAPHLKSLSLAHNTVARLYYLGLAGLLELETLNLADNHLERLSESSFPPLPRLLKADLRENPIMYILPATFWVMNDTRELLLGSELAALELRSWNSYGQFDSLHKLRKLSLANVTTASLEQGVFKGLYALEQLTLRGSISSVQFDAFAGMEQLRELDLSHCGIVELSMDALLGLKRLELLNLAHNNLTHVPNGLLDDQLQLEVVQLQGNQLRTLPTSFFQQPRLRVARLDQNPWQCDCDMSNWLPRLTNVMRGPSVERCVRDINGEPMLCRHVASYETDKKLVPRCANYNGRSVYYVLRRQLHCGAPLMLAPSRGHSTRGLPHWRKLELHQQQQQQQPQQHKLGSKKKQHPHKKQRKSHLAQRNNLERILKEQQQKQQNEATSAHSDGQQMSNEI</sequence>
<reference evidence="6" key="2">
    <citation type="journal article" date="2016" name="G3 (Bethesda)">
        <title>Genome Evolution in Three Species of Cactophilic Drosophila.</title>
        <authorList>
            <person name="Sanchez-Flores A."/>
            <person name="Penazola F."/>
            <person name="Carpinteyro-Ponce J."/>
            <person name="Nazario-Yepiz N."/>
            <person name="Abreu-Goodger C."/>
            <person name="Machado C.A."/>
            <person name="Markow T.A."/>
        </authorList>
    </citation>
    <scope>NUCLEOTIDE SEQUENCE [LARGE SCALE GENOMIC DNA]</scope>
</reference>
<feature type="compositionally biased region" description="Low complexity" evidence="4">
    <location>
        <begin position="613"/>
        <end position="622"/>
    </location>
</feature>
<dbReference type="SUPFAM" id="SSF52058">
    <property type="entry name" value="L domain-like"/>
    <property type="match status" value="1"/>
</dbReference>
<keyword evidence="1" id="KW-0433">Leucine-rich repeat</keyword>
<keyword evidence="3" id="KW-0677">Repeat</keyword>
<dbReference type="PROSITE" id="PS51450">
    <property type="entry name" value="LRR"/>
    <property type="match status" value="1"/>
</dbReference>
<evidence type="ECO:0000313" key="6">
    <source>
        <dbReference type="Proteomes" id="UP000694904"/>
    </source>
</evidence>
<gene>
    <name evidence="7" type="primary">LOC108611167</name>
</gene>
<dbReference type="SMART" id="SM00369">
    <property type="entry name" value="LRR_TYP"/>
    <property type="match status" value="9"/>
</dbReference>
<dbReference type="InterPro" id="IPR003591">
    <property type="entry name" value="Leu-rich_rpt_typical-subtyp"/>
</dbReference>
<keyword evidence="6" id="KW-1185">Reference proteome</keyword>
<reference evidence="6" key="1">
    <citation type="journal article" date="1997" name="Nucleic Acids Res.">
        <title>tRNAscan-SE: a program for improved detection of transfer RNA genes in genomic sequence.</title>
        <authorList>
            <person name="Lowe T.M."/>
            <person name="Eddy S.R."/>
        </authorList>
    </citation>
    <scope>NUCLEOTIDE SEQUENCE [LARGE SCALE GENOMIC DNA]</scope>
</reference>
<evidence type="ECO:0000256" key="4">
    <source>
        <dbReference type="SAM" id="MobiDB-lite"/>
    </source>
</evidence>
<feature type="region of interest" description="Disordered" evidence="4">
    <location>
        <begin position="610"/>
        <end position="677"/>
    </location>
</feature>
<dbReference type="PANTHER" id="PTHR24373:SF370">
    <property type="entry name" value="FISH-LIPS, ISOFORM E"/>
    <property type="match status" value="1"/>
</dbReference>
<keyword evidence="2 5" id="KW-0732">Signal</keyword>
<dbReference type="InterPro" id="IPR050328">
    <property type="entry name" value="Dev_Immune_Receptor"/>
</dbReference>
<protein>
    <submittedName>
        <fullName evidence="7">Leucine-rich repeats and immunoglobulin-like domains protein 2</fullName>
    </submittedName>
</protein>
<evidence type="ECO:0000256" key="1">
    <source>
        <dbReference type="ARBA" id="ARBA00022614"/>
    </source>
</evidence>
<name>A0ABM1NW03_DROAR</name>
<evidence type="ECO:0000313" key="7">
    <source>
        <dbReference type="RefSeq" id="XP_017859139.1"/>
    </source>
</evidence>
<dbReference type="Proteomes" id="UP000694904">
    <property type="component" value="Chromosome 3"/>
</dbReference>
<feature type="compositionally biased region" description="Basic and acidic residues" evidence="4">
    <location>
        <begin position="647"/>
        <end position="656"/>
    </location>
</feature>
<reference evidence="7" key="3">
    <citation type="submission" date="2025-08" db="UniProtKB">
        <authorList>
            <consortium name="RefSeq"/>
        </authorList>
    </citation>
    <scope>IDENTIFICATION</scope>
    <source>
        <tissue evidence="7">Whole organism</tissue>
    </source>
</reference>
<feature type="chain" id="PRO_5046768893" evidence="5">
    <location>
        <begin position="24"/>
        <end position="677"/>
    </location>
</feature>